<accession>A0AA40LIJ2</accession>
<comment type="caution">
    <text evidence="1">The sequence shown here is derived from an EMBL/GenBank/DDBJ whole genome shotgun (WGS) entry which is preliminary data.</text>
</comment>
<proteinExistence type="predicted"/>
<evidence type="ECO:0000313" key="1">
    <source>
        <dbReference type="EMBL" id="KAK1334876.1"/>
    </source>
</evidence>
<protein>
    <submittedName>
        <fullName evidence="1">Uncharacterized protein</fullName>
    </submittedName>
</protein>
<keyword evidence="2" id="KW-1185">Reference proteome</keyword>
<sequence length="249" mass="26706">MITHLFMAWFTEYFKPTVKTSSSGKTFSQNVTVIDNVPGHPRAPVEIYNKINVVFIGSAVQPEAGLMAGERSSSSGSIFRLCGSTKEHQAEWSIHAVAKGSGLGPGQRPWAQPHPASLLWILGADPLVVACDPCRLPAGAQGRAPRHPNVPATVSWWAWLVGVAKHAVVLPGACTCCWCQPCSHLLQVLELPLAPAASAWHRSRSFDTISGCKRWLPAPITPDSFSTSPYSCGAIGAAATAHTHSWRQP</sequence>
<organism evidence="1 2">
    <name type="scientific">Cnephaeus nilssonii</name>
    <name type="common">Northern bat</name>
    <name type="synonym">Eptesicus nilssonii</name>
    <dbReference type="NCBI Taxonomy" id="3371016"/>
    <lineage>
        <taxon>Eukaryota</taxon>
        <taxon>Metazoa</taxon>
        <taxon>Chordata</taxon>
        <taxon>Craniata</taxon>
        <taxon>Vertebrata</taxon>
        <taxon>Euteleostomi</taxon>
        <taxon>Mammalia</taxon>
        <taxon>Eutheria</taxon>
        <taxon>Laurasiatheria</taxon>
        <taxon>Chiroptera</taxon>
        <taxon>Yangochiroptera</taxon>
        <taxon>Vespertilionidae</taxon>
        <taxon>Cnephaeus</taxon>
    </lineage>
</organism>
<dbReference type="Proteomes" id="UP001177744">
    <property type="component" value="Unassembled WGS sequence"/>
</dbReference>
<name>A0AA40LIJ2_CNENI</name>
<evidence type="ECO:0000313" key="2">
    <source>
        <dbReference type="Proteomes" id="UP001177744"/>
    </source>
</evidence>
<dbReference type="AlphaFoldDB" id="A0AA40LIJ2"/>
<gene>
    <name evidence="1" type="ORF">QTO34_004447</name>
</gene>
<dbReference type="EMBL" id="JAULJE010000014">
    <property type="protein sequence ID" value="KAK1334876.1"/>
    <property type="molecule type" value="Genomic_DNA"/>
</dbReference>
<reference evidence="1" key="1">
    <citation type="submission" date="2023-06" db="EMBL/GenBank/DDBJ databases">
        <title>Reference genome for the Northern bat (Eptesicus nilssonii), a most northern bat species.</title>
        <authorList>
            <person name="Laine V.N."/>
            <person name="Pulliainen A.T."/>
            <person name="Lilley T.M."/>
        </authorList>
    </citation>
    <scope>NUCLEOTIDE SEQUENCE</scope>
    <source>
        <strain evidence="1">BLF_Eptnil</strain>
        <tissue evidence="1">Kidney</tissue>
    </source>
</reference>